<dbReference type="Pfam" id="PF11716">
    <property type="entry name" value="MDMPI_N"/>
    <property type="match status" value="1"/>
</dbReference>
<protein>
    <submittedName>
        <fullName evidence="3">Unannotated protein</fullName>
    </submittedName>
</protein>
<dbReference type="InterPro" id="IPR034660">
    <property type="entry name" value="DinB/YfiT-like"/>
</dbReference>
<dbReference type="InterPro" id="IPR024344">
    <property type="entry name" value="MDMPI_metal-binding"/>
</dbReference>
<proteinExistence type="predicted"/>
<dbReference type="EMBL" id="CAFBQP010000148">
    <property type="protein sequence ID" value="CAB5068580.1"/>
    <property type="molecule type" value="Genomic_DNA"/>
</dbReference>
<feature type="domain" description="Mycothiol-dependent maleylpyruvate isomerase metal-binding" evidence="1">
    <location>
        <begin position="42"/>
        <end position="114"/>
    </location>
</feature>
<evidence type="ECO:0000313" key="3">
    <source>
        <dbReference type="EMBL" id="CAB4754863.1"/>
    </source>
</evidence>
<dbReference type="GO" id="GO:0046872">
    <property type="term" value="F:metal ion binding"/>
    <property type="evidence" value="ECO:0007669"/>
    <property type="project" value="InterPro"/>
</dbReference>
<evidence type="ECO:0000313" key="5">
    <source>
        <dbReference type="EMBL" id="CAB5068580.1"/>
    </source>
</evidence>
<name>A0A6J6U8E8_9ZZZZ</name>
<dbReference type="AlphaFoldDB" id="A0A6J6U8E8"/>
<dbReference type="EMBL" id="CAEZXX010000102">
    <property type="protein sequence ID" value="CAB4716456.1"/>
    <property type="molecule type" value="Genomic_DNA"/>
</dbReference>
<dbReference type="EMBL" id="CAEZYY010000014">
    <property type="protein sequence ID" value="CAB4754863.1"/>
    <property type="molecule type" value="Genomic_DNA"/>
</dbReference>
<reference evidence="3" key="1">
    <citation type="submission" date="2020-05" db="EMBL/GenBank/DDBJ databases">
        <authorList>
            <person name="Chiriac C."/>
            <person name="Salcher M."/>
            <person name="Ghai R."/>
            <person name="Kavagutti S V."/>
        </authorList>
    </citation>
    <scope>NUCLEOTIDE SEQUENCE</scope>
</reference>
<evidence type="ECO:0000313" key="4">
    <source>
        <dbReference type="EMBL" id="CAB4872620.1"/>
    </source>
</evidence>
<dbReference type="EMBL" id="CAFBLR010000064">
    <property type="protein sequence ID" value="CAB4872620.1"/>
    <property type="molecule type" value="Genomic_DNA"/>
</dbReference>
<evidence type="ECO:0000259" key="1">
    <source>
        <dbReference type="Pfam" id="PF11716"/>
    </source>
</evidence>
<accession>A0A6J6U8E8</accession>
<gene>
    <name evidence="2" type="ORF">UFOPK2602_01449</name>
    <name evidence="3" type="ORF">UFOPK2806_01242</name>
    <name evidence="4" type="ORF">UFOPK3417_00825</name>
    <name evidence="5" type="ORF">UFOPK4306_02441</name>
</gene>
<organism evidence="3">
    <name type="scientific">freshwater metagenome</name>
    <dbReference type="NCBI Taxonomy" id="449393"/>
    <lineage>
        <taxon>unclassified sequences</taxon>
        <taxon>metagenomes</taxon>
        <taxon>ecological metagenomes</taxon>
    </lineage>
</organism>
<sequence>MSTVDLTPEEYANEYGESRQRIRSIVEAAVSNPTTAQSIASVTIPACPDWTLTNICSHLAGICRDLVERNNPGADTQAWVDRQVAERADRSLGSLLDEWDEYSPRFETLIAKHPRGFSGLVLDVVAHEHDICGALGIEGDRTSRGVHACMLIEARQILDRDLVAHSLGAARFLADGEEWLCGTGDVGLTLDLGDHPSGTWELTRLLGSRRSLAQLRAYPWQGDLDRYLPGIAHMDLPASDLVE</sequence>
<dbReference type="SUPFAM" id="SSF109854">
    <property type="entry name" value="DinB/YfiT-like putative metalloenzymes"/>
    <property type="match status" value="1"/>
</dbReference>
<evidence type="ECO:0000313" key="2">
    <source>
        <dbReference type="EMBL" id="CAB4716456.1"/>
    </source>
</evidence>